<dbReference type="RefSeq" id="WP_280629786.1">
    <property type="nucleotide sequence ID" value="NZ_CP123498.1"/>
</dbReference>
<sequence length="112" mass="13023">MSKKLPLKIKDNPLFVKRFLVFDINNTHSSQFFDTYEDAGVYCIEKGLSLFLEVGDVCYKNAQTLSISPVNFYFVQARSSTIYMIDVNDFNEISKEMLADKVFFPYQSNYLN</sequence>
<evidence type="ECO:0000313" key="1">
    <source>
        <dbReference type="EMBL" id="WGL96239.1"/>
    </source>
</evidence>
<organism evidence="1 2">
    <name type="scientific">Arsenophonus nasoniae</name>
    <name type="common">son-killer infecting Nasonia vitripennis</name>
    <dbReference type="NCBI Taxonomy" id="638"/>
    <lineage>
        <taxon>Bacteria</taxon>
        <taxon>Pseudomonadati</taxon>
        <taxon>Pseudomonadota</taxon>
        <taxon>Gammaproteobacteria</taxon>
        <taxon>Enterobacterales</taxon>
        <taxon>Morganellaceae</taxon>
        <taxon>Arsenophonus</taxon>
    </lineage>
</organism>
<accession>A0AA95K154</accession>
<dbReference type="EMBL" id="CP123498">
    <property type="protein sequence ID" value="WGL96239.1"/>
    <property type="molecule type" value="Genomic_DNA"/>
</dbReference>
<evidence type="ECO:0000313" key="2">
    <source>
        <dbReference type="Proteomes" id="UP001177597"/>
    </source>
</evidence>
<protein>
    <submittedName>
        <fullName evidence="1">Uncharacterized protein</fullName>
    </submittedName>
</protein>
<reference evidence="1" key="1">
    <citation type="submission" date="2023-04" db="EMBL/GenBank/DDBJ databases">
        <title>Genome dynamics across the evolutionary transition to endosymbiosis.</title>
        <authorList>
            <person name="Siozios S."/>
            <person name="Nadal-Jimenez P."/>
            <person name="Azagi T."/>
            <person name="Sprong H."/>
            <person name="Frost C.L."/>
            <person name="Parratt S.R."/>
            <person name="Taylor G."/>
            <person name="Brettell L."/>
            <person name="Lew K.C."/>
            <person name="Croft L."/>
            <person name="King K.C."/>
            <person name="Brockhurst M.A."/>
            <person name="Hypsa V."/>
            <person name="Novakova E."/>
            <person name="Darby A.C."/>
            <person name="Hurst G.D.D."/>
        </authorList>
    </citation>
    <scope>NUCLEOTIDE SEQUENCE</scope>
    <source>
        <strain evidence="1">AIh</strain>
    </source>
</reference>
<gene>
    <name evidence="1" type="ORF">QE207_06605</name>
</gene>
<dbReference type="AlphaFoldDB" id="A0AA95K154"/>
<proteinExistence type="predicted"/>
<dbReference type="Proteomes" id="UP001177597">
    <property type="component" value="Chromosome"/>
</dbReference>
<name>A0AA95K154_9GAMM</name>